<feature type="chain" id="PRO_5032290009" evidence="1">
    <location>
        <begin position="22"/>
        <end position="168"/>
    </location>
</feature>
<dbReference type="Gene3D" id="2.60.40.1890">
    <property type="entry name" value="PCu(A)C copper chaperone"/>
    <property type="match status" value="1"/>
</dbReference>
<dbReference type="PANTHER" id="PTHR36302:SF1">
    <property type="entry name" value="COPPER CHAPERONE PCU(A)C"/>
    <property type="match status" value="1"/>
</dbReference>
<organism evidence="2 3">
    <name type="scientific">Paracoccus limosus</name>
    <dbReference type="NCBI Taxonomy" id="913252"/>
    <lineage>
        <taxon>Bacteria</taxon>
        <taxon>Pseudomonadati</taxon>
        <taxon>Pseudomonadota</taxon>
        <taxon>Alphaproteobacteria</taxon>
        <taxon>Rhodobacterales</taxon>
        <taxon>Paracoccaceae</taxon>
        <taxon>Paracoccus</taxon>
    </lineage>
</organism>
<dbReference type="InterPro" id="IPR007410">
    <property type="entry name" value="LpqE-like"/>
</dbReference>
<dbReference type="EMBL" id="WMIF01000005">
    <property type="protein sequence ID" value="MTH33981.1"/>
    <property type="molecule type" value="Genomic_DNA"/>
</dbReference>
<protein>
    <submittedName>
        <fullName evidence="2">Copper chaperone PCu(A)C</fullName>
    </submittedName>
</protein>
<accession>A0A844H410</accession>
<proteinExistence type="predicted"/>
<dbReference type="OrthoDB" id="9796962at2"/>
<evidence type="ECO:0000313" key="3">
    <source>
        <dbReference type="Proteomes" id="UP000442533"/>
    </source>
</evidence>
<dbReference type="AlphaFoldDB" id="A0A844H410"/>
<dbReference type="Pfam" id="PF04314">
    <property type="entry name" value="PCuAC"/>
    <property type="match status" value="1"/>
</dbReference>
<keyword evidence="3" id="KW-1185">Reference proteome</keyword>
<keyword evidence="1" id="KW-0732">Signal</keyword>
<comment type="caution">
    <text evidence="2">The sequence shown here is derived from an EMBL/GenBank/DDBJ whole genome shotgun (WGS) entry which is preliminary data.</text>
</comment>
<evidence type="ECO:0000256" key="1">
    <source>
        <dbReference type="SAM" id="SignalP"/>
    </source>
</evidence>
<dbReference type="RefSeq" id="WP_155063542.1">
    <property type="nucleotide sequence ID" value="NZ_WMIF01000005.1"/>
</dbReference>
<dbReference type="PANTHER" id="PTHR36302">
    <property type="entry name" value="BLR7088 PROTEIN"/>
    <property type="match status" value="1"/>
</dbReference>
<reference evidence="2 3" key="1">
    <citation type="submission" date="2019-11" db="EMBL/GenBank/DDBJ databases">
        <authorList>
            <person name="Dong K."/>
        </authorList>
    </citation>
    <scope>NUCLEOTIDE SEQUENCE [LARGE SCALE GENOMIC DNA]</scope>
    <source>
        <strain evidence="2 3">JCM 17370</strain>
    </source>
</reference>
<dbReference type="SUPFAM" id="SSF110087">
    <property type="entry name" value="DR1885-like metal-binding protein"/>
    <property type="match status" value="1"/>
</dbReference>
<dbReference type="InterPro" id="IPR036182">
    <property type="entry name" value="PCuAC_sf"/>
</dbReference>
<dbReference type="InterPro" id="IPR058248">
    <property type="entry name" value="Lxx211020-like"/>
</dbReference>
<dbReference type="Proteomes" id="UP000442533">
    <property type="component" value="Unassembled WGS sequence"/>
</dbReference>
<sequence>MFAFRPAAPLFSALFLGLALAAPAVADPVHQGDLTLSDAYMRAMPPHAPVAGAYVTIANAGSAPDRLISASSPRAGQVRIDEMIMQGEVMKMRALPDGLPIPAGETVTLQPGGYHLMFLEVPQSFTEGDTVEATLVFERAGRVTLPFEVRARAATSAGHGAETGHSGH</sequence>
<gene>
    <name evidence="2" type="ORF">GL279_05140</name>
</gene>
<evidence type="ECO:0000313" key="2">
    <source>
        <dbReference type="EMBL" id="MTH33981.1"/>
    </source>
</evidence>
<name>A0A844H410_9RHOB</name>
<feature type="signal peptide" evidence="1">
    <location>
        <begin position="1"/>
        <end position="21"/>
    </location>
</feature>